<proteinExistence type="predicted"/>
<dbReference type="Pfam" id="PF18862">
    <property type="entry name" value="ApeA_NTD1"/>
    <property type="match status" value="1"/>
</dbReference>
<accession>A0A931AGG2</accession>
<evidence type="ECO:0000313" key="3">
    <source>
        <dbReference type="Proteomes" id="UP000605361"/>
    </source>
</evidence>
<name>A0A931AGG2_9ACTN</name>
<comment type="caution">
    <text evidence="2">The sequence shown here is derived from an EMBL/GenBank/DDBJ whole genome shotgun (WGS) entry which is preliminary data.</text>
</comment>
<gene>
    <name evidence="2" type="ORF">ITP53_33785</name>
</gene>
<organism evidence="2 3">
    <name type="scientific">Nonomuraea cypriaca</name>
    <dbReference type="NCBI Taxonomy" id="1187855"/>
    <lineage>
        <taxon>Bacteria</taxon>
        <taxon>Bacillati</taxon>
        <taxon>Actinomycetota</taxon>
        <taxon>Actinomycetes</taxon>
        <taxon>Streptosporangiales</taxon>
        <taxon>Streptosporangiaceae</taxon>
        <taxon>Nonomuraea</taxon>
    </lineage>
</organism>
<evidence type="ECO:0000259" key="1">
    <source>
        <dbReference type="Pfam" id="PF18862"/>
    </source>
</evidence>
<dbReference type="InterPro" id="IPR041223">
    <property type="entry name" value="ApeA_NTD"/>
</dbReference>
<dbReference type="EMBL" id="JADOGI010000127">
    <property type="protein sequence ID" value="MBF8190599.1"/>
    <property type="molecule type" value="Genomic_DNA"/>
</dbReference>
<reference evidence="2" key="1">
    <citation type="submission" date="2020-11" db="EMBL/GenBank/DDBJ databases">
        <title>Whole-genome analyses of Nonomuraea sp. K274.</title>
        <authorList>
            <person name="Veyisoglu A."/>
        </authorList>
    </citation>
    <scope>NUCLEOTIDE SEQUENCE</scope>
    <source>
        <strain evidence="2">K274</strain>
    </source>
</reference>
<evidence type="ECO:0000313" key="2">
    <source>
        <dbReference type="EMBL" id="MBF8190599.1"/>
    </source>
</evidence>
<keyword evidence="3" id="KW-1185">Reference proteome</keyword>
<dbReference type="AlphaFoldDB" id="A0A931AGG2"/>
<protein>
    <recommendedName>
        <fullName evidence="1">ApeA N-terminal domain-containing protein</fullName>
    </recommendedName>
</protein>
<feature type="domain" description="ApeA N-terminal" evidence="1">
    <location>
        <begin position="321"/>
        <end position="527"/>
    </location>
</feature>
<dbReference type="Proteomes" id="UP000605361">
    <property type="component" value="Unassembled WGS sequence"/>
</dbReference>
<sequence length="739" mass="82222">MCCNRRATTSGISICWWKTPGSSIRQEDLDLLVDIQTWGADKYELANFTDDELIPAIKQLAEAQSNTSTEAHGWETRLRAELQAARTAHQEIRVPIGRMRVRNDKVELAKLLWPVLVDKCERELEQDDVRTPVLKVVLRARELVGQLLGGGYALIVPTTSPSSLDRHLGANQWPGSRRSQPCVPSRPYAGYDHRAERRLAEPVWRTSHPITDGDHLAGRGLLCPDTADNATARFAPFSVRDSGRPHNTATSKCVPGSDTLSDVVPLKHILEPGQYRVEWTLPGQTGDVVTLQGDLVLQANRPPRGDAYGNVPLIYEEAGNSRWVPFPQTYTPSLVTGRLLNGLLVILVDPVVALWTRDRARIHARAALVGRAPSAPTTIRASQMTMQVTGLDAVSGIGPLRQFKFPQGTDGRQYLDWAWEAVGRPESTQTWSDGSAEAELWFRNSFNVSTAYHFRLAFSPVVQATFSEPLDFDTALNDWATPLCNLVALSTGRLEKITYLDLQLDVPGSQPATLQVYGLGLHQKPCYSDPGELQKAQPNFFLANEDTGLLTLLRRWQKLTAEHHPLLETYASLMFVADQHPRSRFQLLIQAIEGLHGVETQEDFVSRSLSHGERRAAVLEEAAQVLGADSMKFLKKFLAKRPISGLDPALHHIFDSAPINVRPLLEDTDLIREAMSIHSLPLIPCLRQIRNDLSHGSRGYDPQGLHEVANLLDGVVHAHLLRVLGCSELVQERAQKQRR</sequence>